<comment type="pathway">
    <text evidence="2">Protein modification; peptidyl-diphthamide biosynthesis.</text>
</comment>
<accession>A9V6F4</accession>
<dbReference type="InterPro" id="IPR014777">
    <property type="entry name" value="4pyrrole_Mease_sub1"/>
</dbReference>
<dbReference type="Pfam" id="PF00590">
    <property type="entry name" value="TP_methylase"/>
    <property type="match status" value="1"/>
</dbReference>
<protein>
    <recommendedName>
        <fullName evidence="4">diphthine methyl ester synthase</fullName>
        <ecNumber evidence="4">2.1.1.314</ecNumber>
    </recommendedName>
</protein>
<comment type="similarity">
    <text evidence="3">Belongs to the diphthine synthase family.</text>
</comment>
<evidence type="ECO:0000256" key="2">
    <source>
        <dbReference type="ARBA" id="ARBA00005156"/>
    </source>
</evidence>
<proteinExistence type="inferred from homology"/>
<keyword evidence="11" id="KW-1185">Reference proteome</keyword>
<dbReference type="FunFam" id="3.40.1010.10:FF:000004">
    <property type="entry name" value="Putative diphthine synthase"/>
    <property type="match status" value="1"/>
</dbReference>
<evidence type="ECO:0000256" key="4">
    <source>
        <dbReference type="ARBA" id="ARBA00011927"/>
    </source>
</evidence>
<dbReference type="EMBL" id="CH991563">
    <property type="protein sequence ID" value="EDQ86874.1"/>
    <property type="molecule type" value="Genomic_DNA"/>
</dbReference>
<keyword evidence="5" id="KW-0489">Methyltransferase</keyword>
<dbReference type="NCBIfam" id="TIGR00522">
    <property type="entry name" value="dph5"/>
    <property type="match status" value="1"/>
</dbReference>
<name>A9V6F4_MONBE</name>
<dbReference type="AlphaFoldDB" id="A9V6F4"/>
<evidence type="ECO:0000313" key="10">
    <source>
        <dbReference type="EMBL" id="EDQ86874.1"/>
    </source>
</evidence>
<dbReference type="RefSeq" id="XP_001748419.1">
    <property type="nucleotide sequence ID" value="XM_001748367.1"/>
</dbReference>
<dbReference type="FunFam" id="3.30.950.10:FF:000004">
    <property type="entry name" value="Diphthine synthase putative"/>
    <property type="match status" value="1"/>
</dbReference>
<keyword evidence="7" id="KW-0949">S-adenosyl-L-methionine</keyword>
<dbReference type="GO" id="GO:0032259">
    <property type="term" value="P:methylation"/>
    <property type="evidence" value="ECO:0007669"/>
    <property type="project" value="UniProtKB-KW"/>
</dbReference>
<evidence type="ECO:0000313" key="11">
    <source>
        <dbReference type="Proteomes" id="UP000001357"/>
    </source>
</evidence>
<dbReference type="PANTHER" id="PTHR10882:SF0">
    <property type="entry name" value="DIPHTHINE METHYL ESTER SYNTHASE"/>
    <property type="match status" value="1"/>
</dbReference>
<dbReference type="InterPro" id="IPR014776">
    <property type="entry name" value="4pyrrole_Mease_sub2"/>
</dbReference>
<comment type="catalytic activity">
    <reaction evidence="8">
        <text>2-[(3S)-amino-3-carboxypropyl]-L-histidyl-[translation elongation factor 2] + 4 S-adenosyl-L-methionine = diphthine methyl ester-[translation elongation factor 2] + 4 S-adenosyl-L-homocysteine + 3 H(+)</text>
        <dbReference type="Rhea" id="RHEA:42652"/>
        <dbReference type="Rhea" id="RHEA-COMP:9749"/>
        <dbReference type="Rhea" id="RHEA-COMP:10173"/>
        <dbReference type="ChEBI" id="CHEBI:15378"/>
        <dbReference type="ChEBI" id="CHEBI:57856"/>
        <dbReference type="ChEBI" id="CHEBI:59789"/>
        <dbReference type="ChEBI" id="CHEBI:73995"/>
        <dbReference type="ChEBI" id="CHEBI:79005"/>
        <dbReference type="EC" id="2.1.1.314"/>
    </reaction>
</comment>
<evidence type="ECO:0000256" key="7">
    <source>
        <dbReference type="ARBA" id="ARBA00022691"/>
    </source>
</evidence>
<dbReference type="Gene3D" id="3.40.1010.10">
    <property type="entry name" value="Cobalt-precorrin-4 Transmethylase, Domain 1"/>
    <property type="match status" value="1"/>
</dbReference>
<dbReference type="PANTHER" id="PTHR10882">
    <property type="entry name" value="DIPHTHINE SYNTHASE"/>
    <property type="match status" value="1"/>
</dbReference>
<evidence type="ECO:0000256" key="8">
    <source>
        <dbReference type="ARBA" id="ARBA00048752"/>
    </source>
</evidence>
<dbReference type="CDD" id="cd11647">
    <property type="entry name" value="DHP5_DphB"/>
    <property type="match status" value="1"/>
</dbReference>
<dbReference type="SUPFAM" id="SSF53790">
    <property type="entry name" value="Tetrapyrrole methylase"/>
    <property type="match status" value="1"/>
</dbReference>
<evidence type="ECO:0000256" key="5">
    <source>
        <dbReference type="ARBA" id="ARBA00022603"/>
    </source>
</evidence>
<dbReference type="Proteomes" id="UP000001357">
    <property type="component" value="Unassembled WGS sequence"/>
</dbReference>
<comment type="function">
    <text evidence="1">S-adenosyl-L-methionine-dependent methyltransferase that catalyzes four methylations of the modified target histidine residue in translation elongation factor 2 (EF-2), to form an intermediate called diphthine methyl ester. The four successive methylation reactions represent the second step of diphthamide biosynthesis.</text>
</comment>
<dbReference type="STRING" id="81824.A9V6F4"/>
<gene>
    <name evidence="10" type="ORF">MONBRDRAFT_33663</name>
</gene>
<reference evidence="10 11" key="1">
    <citation type="journal article" date="2008" name="Nature">
        <title>The genome of the choanoflagellate Monosiga brevicollis and the origin of metazoans.</title>
        <authorList>
            <consortium name="JGI Sequencing"/>
            <person name="King N."/>
            <person name="Westbrook M.J."/>
            <person name="Young S.L."/>
            <person name="Kuo A."/>
            <person name="Abedin M."/>
            <person name="Chapman J."/>
            <person name="Fairclough S."/>
            <person name="Hellsten U."/>
            <person name="Isogai Y."/>
            <person name="Letunic I."/>
            <person name="Marr M."/>
            <person name="Pincus D."/>
            <person name="Putnam N."/>
            <person name="Rokas A."/>
            <person name="Wright K.J."/>
            <person name="Zuzow R."/>
            <person name="Dirks W."/>
            <person name="Good M."/>
            <person name="Goodstein D."/>
            <person name="Lemons D."/>
            <person name="Li W."/>
            <person name="Lyons J.B."/>
            <person name="Morris A."/>
            <person name="Nichols S."/>
            <person name="Richter D.J."/>
            <person name="Salamov A."/>
            <person name="Bork P."/>
            <person name="Lim W.A."/>
            <person name="Manning G."/>
            <person name="Miller W.T."/>
            <person name="McGinnis W."/>
            <person name="Shapiro H."/>
            <person name="Tjian R."/>
            <person name="Grigoriev I.V."/>
            <person name="Rokhsar D."/>
        </authorList>
    </citation>
    <scope>NUCLEOTIDE SEQUENCE [LARGE SCALE GENOMIC DNA]</scope>
    <source>
        <strain evidence="11">MX1 / ATCC 50154</strain>
    </source>
</reference>
<dbReference type="InterPro" id="IPR004551">
    <property type="entry name" value="Dphthn_synthase"/>
</dbReference>
<dbReference type="GeneID" id="5893675"/>
<dbReference type="InterPro" id="IPR035996">
    <property type="entry name" value="4pyrrol_Methylase_sf"/>
</dbReference>
<evidence type="ECO:0000259" key="9">
    <source>
        <dbReference type="Pfam" id="PF00590"/>
    </source>
</evidence>
<feature type="domain" description="Tetrapyrrole methylase" evidence="9">
    <location>
        <begin position="83"/>
        <end position="319"/>
    </location>
</feature>
<evidence type="ECO:0000256" key="3">
    <source>
        <dbReference type="ARBA" id="ARBA00006729"/>
    </source>
</evidence>
<dbReference type="Gene3D" id="3.30.950.10">
    <property type="entry name" value="Methyltransferase, Cobalt-precorrin-4 Transmethylase, Domain 2"/>
    <property type="match status" value="1"/>
</dbReference>
<dbReference type="OMA" id="HNASIMS"/>
<dbReference type="GO" id="GO:0141133">
    <property type="term" value="F:diphthine methyl ester synthase activity"/>
    <property type="evidence" value="ECO:0007669"/>
    <property type="project" value="UniProtKB-EC"/>
</dbReference>
<dbReference type="UniPathway" id="UPA00559"/>
<evidence type="ECO:0000256" key="6">
    <source>
        <dbReference type="ARBA" id="ARBA00022679"/>
    </source>
</evidence>
<keyword evidence="6" id="KW-0808">Transferase</keyword>
<dbReference type="EC" id="2.1.1.314" evidence="4"/>
<evidence type="ECO:0000256" key="1">
    <source>
        <dbReference type="ARBA" id="ARBA00004006"/>
    </source>
</evidence>
<dbReference type="GO" id="GO:0017183">
    <property type="term" value="P:protein histidyl modification to diphthamide"/>
    <property type="evidence" value="ECO:0007669"/>
    <property type="project" value="UniProtKB-UniPathway"/>
</dbReference>
<dbReference type="InParanoid" id="A9V6F4"/>
<dbReference type="FunCoup" id="A9V6F4">
    <property type="interactions" value="705"/>
</dbReference>
<dbReference type="KEGG" id="mbr:MONBRDRAFT_33663"/>
<dbReference type="HAMAP" id="MF_01084">
    <property type="entry name" value="Diphthine_synth"/>
    <property type="match status" value="1"/>
</dbReference>
<dbReference type="InterPro" id="IPR000878">
    <property type="entry name" value="4pyrrol_Mease"/>
</dbReference>
<sequence>MCCQTFMCSLSLSLSQTLSNSLSLSQTLSQTLKLSLSQTLKLSLKLSNSLSLKLSNSLSLKLSNSQTLSLSPFAAGGAGTGRMFYLIGLGLSDEKDITARGLEIVKRCDEVFLEAYTAILMVNSDKLEAFYGRPVTVADRELVEQQCEERLLLPAKEKDIALLVVGDPFAATTHTDLVTRCKSLGVPCQAVHNASIMNAIGCCGLQLYNFGRTVSIVFFTEQWRPDSFYAKMKANKDMGLHTLCLVDIKVKEQSIENLIKGRKIFEPPRYMTVNQCAKQLLEVEEKYGEGVCGPDSLAVGVARVGCTDQRIVFGTLSELVTVDFGPPLHSLVVIGETDEIEREVLDMYKIDDSTPRVAEEPDDLDVHCT</sequence>
<organism evidence="10 11">
    <name type="scientific">Monosiga brevicollis</name>
    <name type="common">Choanoflagellate</name>
    <dbReference type="NCBI Taxonomy" id="81824"/>
    <lineage>
        <taxon>Eukaryota</taxon>
        <taxon>Choanoflagellata</taxon>
        <taxon>Craspedida</taxon>
        <taxon>Salpingoecidae</taxon>
        <taxon>Monosiga</taxon>
    </lineage>
</organism>
<dbReference type="eggNOG" id="KOG3123">
    <property type="taxonomic scope" value="Eukaryota"/>
</dbReference>